<sequence>MEKQEFEVIIIGGSYSGLSAAMSLGRAIRKTLIIDSNQPCNRQTPHSHNFITQDGFSPAQIAKAAKDQVSVYPTIQFMEDAVVSAIGEDFNFTVTTASGLQISAKKLLFATGVADQLADIPGLSSCWGISVIHCPYCHGYEYKDQPMGILSNDENTVDFSKLISNWNKDLRVFTNGTPKFSAAQQQEISASKVTVIEKPIAGIEHVAGQLTGIRFLDGTLEKIDALYTRPPFVQHCLVPAEMGCELDKRGYILTDDFKKTTIPGVYAAGDNTSPMRSVANAVAAGSIAGAMLNHELIMA</sequence>
<evidence type="ECO:0000259" key="3">
    <source>
        <dbReference type="Pfam" id="PF07992"/>
    </source>
</evidence>
<dbReference type="InterPro" id="IPR036188">
    <property type="entry name" value="FAD/NAD-bd_sf"/>
</dbReference>
<dbReference type="PRINTS" id="PR00469">
    <property type="entry name" value="PNDRDTASEII"/>
</dbReference>
<dbReference type="Gene3D" id="3.50.50.60">
    <property type="entry name" value="FAD/NAD(P)-binding domain"/>
    <property type="match status" value="3"/>
</dbReference>
<proteinExistence type="predicted"/>
<dbReference type="Pfam" id="PF07992">
    <property type="entry name" value="Pyr_redox_2"/>
    <property type="match status" value="2"/>
</dbReference>
<dbReference type="AlphaFoldDB" id="A0A127V8C2"/>
<dbReference type="Proteomes" id="UP000071561">
    <property type="component" value="Chromosome"/>
</dbReference>
<dbReference type="InterPro" id="IPR050097">
    <property type="entry name" value="Ferredoxin-NADP_redctase_2"/>
</dbReference>
<dbReference type="SUPFAM" id="SSF51905">
    <property type="entry name" value="FAD/NAD(P)-binding domain"/>
    <property type="match status" value="1"/>
</dbReference>
<keyword evidence="2" id="KW-0560">Oxidoreductase</keyword>
<dbReference type="EMBL" id="CP014504">
    <property type="protein sequence ID" value="AMP97505.1"/>
    <property type="molecule type" value="Genomic_DNA"/>
</dbReference>
<evidence type="ECO:0000313" key="4">
    <source>
        <dbReference type="EMBL" id="AMP97505.1"/>
    </source>
</evidence>
<organism evidence="4 5">
    <name type="scientific">Pedobacter cryoconitis</name>
    <dbReference type="NCBI Taxonomy" id="188932"/>
    <lineage>
        <taxon>Bacteria</taxon>
        <taxon>Pseudomonadati</taxon>
        <taxon>Bacteroidota</taxon>
        <taxon>Sphingobacteriia</taxon>
        <taxon>Sphingobacteriales</taxon>
        <taxon>Sphingobacteriaceae</taxon>
        <taxon>Pedobacter</taxon>
    </lineage>
</organism>
<reference evidence="4 5" key="1">
    <citation type="submission" date="2016-03" db="EMBL/GenBank/DDBJ databases">
        <title>Complete genome sequence of Pedobacter cryoconitis PAMC 27485.</title>
        <authorList>
            <person name="Lee J."/>
            <person name="Kim O.-S."/>
        </authorList>
    </citation>
    <scope>NUCLEOTIDE SEQUENCE [LARGE SCALE GENOMIC DNA]</scope>
    <source>
        <strain evidence="4 5">PAMC 27485</strain>
    </source>
</reference>
<accession>A0A127V8C2</accession>
<name>A0A127V8C2_9SPHI</name>
<dbReference type="PANTHER" id="PTHR48105">
    <property type="entry name" value="THIOREDOXIN REDUCTASE 1-RELATED-RELATED"/>
    <property type="match status" value="1"/>
</dbReference>
<dbReference type="GO" id="GO:0016491">
    <property type="term" value="F:oxidoreductase activity"/>
    <property type="evidence" value="ECO:0007669"/>
    <property type="project" value="UniProtKB-KW"/>
</dbReference>
<dbReference type="PRINTS" id="PR00368">
    <property type="entry name" value="FADPNR"/>
</dbReference>
<keyword evidence="5" id="KW-1185">Reference proteome</keyword>
<keyword evidence="1" id="KW-0285">Flavoprotein</keyword>
<evidence type="ECO:0000256" key="1">
    <source>
        <dbReference type="ARBA" id="ARBA00022630"/>
    </source>
</evidence>
<gene>
    <name evidence="4" type="ORF">AY601_0551</name>
</gene>
<feature type="domain" description="FAD/NAD(P)-binding" evidence="3">
    <location>
        <begin position="240"/>
        <end position="285"/>
    </location>
</feature>
<dbReference type="PATRIC" id="fig|188932.3.peg.566"/>
<protein>
    <submittedName>
        <fullName evidence="4">FAD-dependent pyridine nucleotide-disulfide oxidoreductase</fullName>
    </submittedName>
</protein>
<dbReference type="OrthoDB" id="9806179at2"/>
<dbReference type="KEGG" id="pcm:AY601_0551"/>
<dbReference type="InterPro" id="IPR023753">
    <property type="entry name" value="FAD/NAD-binding_dom"/>
</dbReference>
<dbReference type="RefSeq" id="WP_068396076.1">
    <property type="nucleotide sequence ID" value="NZ_CP014504.1"/>
</dbReference>
<evidence type="ECO:0000313" key="5">
    <source>
        <dbReference type="Proteomes" id="UP000071561"/>
    </source>
</evidence>
<feature type="domain" description="FAD/NAD(P)-binding" evidence="3">
    <location>
        <begin position="7"/>
        <end position="146"/>
    </location>
</feature>
<evidence type="ECO:0000256" key="2">
    <source>
        <dbReference type="ARBA" id="ARBA00023002"/>
    </source>
</evidence>